<reference evidence="5 6" key="1">
    <citation type="journal article" date="2012" name="Science">
        <title>The Paleozoic origin of enzymatic lignin decomposition reconstructed from 31 fungal genomes.</title>
        <authorList>
            <person name="Floudas D."/>
            <person name="Binder M."/>
            <person name="Riley R."/>
            <person name="Barry K."/>
            <person name="Blanchette R.A."/>
            <person name="Henrissat B."/>
            <person name="Martinez A.T."/>
            <person name="Otillar R."/>
            <person name="Spatafora J.W."/>
            <person name="Yadav J.S."/>
            <person name="Aerts A."/>
            <person name="Benoit I."/>
            <person name="Boyd A."/>
            <person name="Carlson A."/>
            <person name="Copeland A."/>
            <person name="Coutinho P.M."/>
            <person name="de Vries R.P."/>
            <person name="Ferreira P."/>
            <person name="Findley K."/>
            <person name="Foster B."/>
            <person name="Gaskell J."/>
            <person name="Glotzer D."/>
            <person name="Gorecki P."/>
            <person name="Heitman J."/>
            <person name="Hesse C."/>
            <person name="Hori C."/>
            <person name="Igarashi K."/>
            <person name="Jurgens J.A."/>
            <person name="Kallen N."/>
            <person name="Kersten P."/>
            <person name="Kohler A."/>
            <person name="Kuees U."/>
            <person name="Kumar T.K.A."/>
            <person name="Kuo A."/>
            <person name="LaButti K."/>
            <person name="Larrondo L.F."/>
            <person name="Lindquist E."/>
            <person name="Ling A."/>
            <person name="Lombard V."/>
            <person name="Lucas S."/>
            <person name="Lundell T."/>
            <person name="Martin R."/>
            <person name="McLaughlin D.J."/>
            <person name="Morgenstern I."/>
            <person name="Morin E."/>
            <person name="Murat C."/>
            <person name="Nagy L.G."/>
            <person name="Nolan M."/>
            <person name="Ohm R.A."/>
            <person name="Patyshakuliyeva A."/>
            <person name="Rokas A."/>
            <person name="Ruiz-Duenas F.J."/>
            <person name="Sabat G."/>
            <person name="Salamov A."/>
            <person name="Samejima M."/>
            <person name="Schmutz J."/>
            <person name="Slot J.C."/>
            <person name="St John F."/>
            <person name="Stenlid J."/>
            <person name="Sun H."/>
            <person name="Sun S."/>
            <person name="Syed K."/>
            <person name="Tsang A."/>
            <person name="Wiebenga A."/>
            <person name="Young D."/>
            <person name="Pisabarro A."/>
            <person name="Eastwood D.C."/>
            <person name="Martin F."/>
            <person name="Cullen D."/>
            <person name="Grigoriev I.V."/>
            <person name="Hibbett D.S."/>
        </authorList>
    </citation>
    <scope>NUCLEOTIDE SEQUENCE [LARGE SCALE GENOMIC DNA]</scope>
    <source>
        <strain evidence="5 6">MD-104</strain>
    </source>
</reference>
<dbReference type="Pfam" id="PF00172">
    <property type="entry name" value="Zn_clus"/>
    <property type="match status" value="1"/>
</dbReference>
<dbReference type="InterPro" id="IPR036864">
    <property type="entry name" value="Zn2-C6_fun-type_DNA-bd_sf"/>
</dbReference>
<name>A0A2H3JAY0_WOLCO</name>
<feature type="domain" description="Zn(2)-C6 fungal-type" evidence="4">
    <location>
        <begin position="39"/>
        <end position="70"/>
    </location>
</feature>
<dbReference type="CDD" id="cd00067">
    <property type="entry name" value="GAL4"/>
    <property type="match status" value="1"/>
</dbReference>
<keyword evidence="6" id="KW-1185">Reference proteome</keyword>
<gene>
    <name evidence="5" type="ORF">WOLCODRAFT_85586</name>
</gene>
<dbReference type="OrthoDB" id="5419315at2759"/>
<dbReference type="PROSITE" id="PS50048">
    <property type="entry name" value="ZN2_CY6_FUNGAL_2"/>
    <property type="match status" value="1"/>
</dbReference>
<dbReference type="Pfam" id="PF11951">
    <property type="entry name" value="Fungal_trans_2"/>
    <property type="match status" value="1"/>
</dbReference>
<dbReference type="PROSITE" id="PS00463">
    <property type="entry name" value="ZN2_CY6_FUNGAL_1"/>
    <property type="match status" value="1"/>
</dbReference>
<evidence type="ECO:0000313" key="5">
    <source>
        <dbReference type="EMBL" id="PCH39390.1"/>
    </source>
</evidence>
<dbReference type="AlphaFoldDB" id="A0A2H3JAY0"/>
<dbReference type="STRING" id="742152.A0A2H3JAY0"/>
<accession>A0A2H3JAY0</accession>
<dbReference type="InterPro" id="IPR021858">
    <property type="entry name" value="Fun_TF"/>
</dbReference>
<dbReference type="GO" id="GO:0000981">
    <property type="term" value="F:DNA-binding transcription factor activity, RNA polymerase II-specific"/>
    <property type="evidence" value="ECO:0007669"/>
    <property type="project" value="InterPro"/>
</dbReference>
<dbReference type="SUPFAM" id="SSF57701">
    <property type="entry name" value="Zn2/Cys6 DNA-binding domain"/>
    <property type="match status" value="1"/>
</dbReference>
<dbReference type="OMA" id="DWMRENN"/>
<dbReference type="EMBL" id="KB467987">
    <property type="protein sequence ID" value="PCH39390.1"/>
    <property type="molecule type" value="Genomic_DNA"/>
</dbReference>
<dbReference type="PANTHER" id="PTHR37534:SF20">
    <property type="entry name" value="PRO1A C6 ZINK-FINGER PROTEIN"/>
    <property type="match status" value="1"/>
</dbReference>
<dbReference type="GO" id="GO:0008270">
    <property type="term" value="F:zinc ion binding"/>
    <property type="evidence" value="ECO:0007669"/>
    <property type="project" value="InterPro"/>
</dbReference>
<feature type="compositionally biased region" description="Low complexity" evidence="3">
    <location>
        <begin position="165"/>
        <end position="176"/>
    </location>
</feature>
<evidence type="ECO:0000259" key="4">
    <source>
        <dbReference type="PROSITE" id="PS50048"/>
    </source>
</evidence>
<evidence type="ECO:0000256" key="3">
    <source>
        <dbReference type="SAM" id="MobiDB-lite"/>
    </source>
</evidence>
<dbReference type="InterPro" id="IPR001138">
    <property type="entry name" value="Zn2Cys6_DnaBD"/>
</dbReference>
<sequence>MPDAPSSPRKTVSTVSAAARTQKKAGAPKPKGAVRAKSGCYTCRIRRKKCDEQPNAEGACQTCVRLRLQCLGFGAKRPDWMRENNSVTELREKIKTFLASQGMIKGHSGSGPRSQDQDPQMLILVDNLRTSPSSPPTPTLSASSNEGHRPHGLATSFVRDGSHYQQQSMQHEQQQQYPTSRPVANALTSSAYSFPSAVYLGAGATSSFSATYQMDVNFVEDEPTYDRVAVDSVIPPTILGYDVGMGIPSDQTELVQHYLQNVLPIQYLLADSSIANFMLKLIKGSPAARDAACVLSALHLTSARYPSRTHSTDMALIYRRIENTLNSKQQYTEGDAMAGLHIVSTFLFSGGRGPWGNYLNVASQYVHAMLNNTQYYGPEDVLRNCTESQRFIIKTTMWFDVLASVTTLQVPRFLETYRLLFGRTGAYIEDVQHAAPELSMLPVMGCENHIVLAIAEISNLAHWKESQRHRGCLSVPQLVERGMEIERKYLLVPRGGAPFDAATADAIVAHRRRLSNDIFRASARVYLHTVLSGDFPACPEIVQGVAETIECLRRVPTQDAQFARSVVRSVVFGICLCGCLTDNPHHRSFLLHLLETQVAQQQDNVGNVSEVRALMEAVWARRETAPGTAVNWRDVMRESQRDLLLLV</sequence>
<dbReference type="Proteomes" id="UP000218811">
    <property type="component" value="Unassembled WGS sequence"/>
</dbReference>
<evidence type="ECO:0000256" key="2">
    <source>
        <dbReference type="ARBA" id="ARBA00023242"/>
    </source>
</evidence>
<feature type="region of interest" description="Disordered" evidence="3">
    <location>
        <begin position="128"/>
        <end position="182"/>
    </location>
</feature>
<feature type="region of interest" description="Disordered" evidence="3">
    <location>
        <begin position="1"/>
        <end position="32"/>
    </location>
</feature>
<dbReference type="Gene3D" id="4.10.240.10">
    <property type="entry name" value="Zn(2)-C6 fungal-type DNA-binding domain"/>
    <property type="match status" value="1"/>
</dbReference>
<protein>
    <recommendedName>
        <fullName evidence="4">Zn(2)-C6 fungal-type domain-containing protein</fullName>
    </recommendedName>
</protein>
<dbReference type="SMART" id="SM00066">
    <property type="entry name" value="GAL4"/>
    <property type="match status" value="1"/>
</dbReference>
<dbReference type="GO" id="GO:0005634">
    <property type="term" value="C:nucleus"/>
    <property type="evidence" value="ECO:0007669"/>
    <property type="project" value="UniProtKB-SubCell"/>
</dbReference>
<evidence type="ECO:0000256" key="1">
    <source>
        <dbReference type="ARBA" id="ARBA00004123"/>
    </source>
</evidence>
<proteinExistence type="predicted"/>
<keyword evidence="2" id="KW-0539">Nucleus</keyword>
<comment type="subcellular location">
    <subcellularLocation>
        <location evidence="1">Nucleus</location>
    </subcellularLocation>
</comment>
<dbReference type="PANTHER" id="PTHR37534">
    <property type="entry name" value="TRANSCRIPTIONAL ACTIVATOR PROTEIN UGA3"/>
    <property type="match status" value="1"/>
</dbReference>
<organism evidence="5 6">
    <name type="scientific">Wolfiporia cocos (strain MD-104)</name>
    <name type="common">Brown rot fungus</name>
    <dbReference type="NCBI Taxonomy" id="742152"/>
    <lineage>
        <taxon>Eukaryota</taxon>
        <taxon>Fungi</taxon>
        <taxon>Dikarya</taxon>
        <taxon>Basidiomycota</taxon>
        <taxon>Agaricomycotina</taxon>
        <taxon>Agaricomycetes</taxon>
        <taxon>Polyporales</taxon>
        <taxon>Phaeolaceae</taxon>
        <taxon>Wolfiporia</taxon>
    </lineage>
</organism>
<evidence type="ECO:0000313" key="6">
    <source>
        <dbReference type="Proteomes" id="UP000218811"/>
    </source>
</evidence>